<keyword evidence="3" id="KW-1185">Reference proteome</keyword>
<accession>A0A511MGI1</accession>
<dbReference type="RefSeq" id="WP_246180982.1">
    <property type="nucleotide sequence ID" value="NZ_BJXA01000027.1"/>
</dbReference>
<sequence length="332" mass="34218">MGNSPGTPKIGHVLDRRPAIQLTRLLLVGKRRGEAGERAPRIGWRTAAVTGAATVLAGSSAGTAWWAASRLLMAQAGAARGVIGRDTSKPPEADGIYTAGCLTPERWRTGKHADLHLMIFGDSTAAGVGCVVADEVPGVRLARGLAMATGQRIRLSTKAISGATSKGLSGQVDAMFVAGPPPDAAVILIGANDITKKHSVRASARRLAAAVARLRRADSVVVVGTCPNLGTVTAIPQPLRTVVHNWSVRLAKAQTVATAVAGGRPVPMGYLLAPEFRAQPELLFAADGFHPSAAGYELAAAQLLPVLLEALGEATPAASPLGRDVDSIGTRE</sequence>
<dbReference type="InterPro" id="IPR013830">
    <property type="entry name" value="SGNH_hydro"/>
</dbReference>
<dbReference type="SUPFAM" id="SSF52266">
    <property type="entry name" value="SGNH hydrolase"/>
    <property type="match status" value="1"/>
</dbReference>
<dbReference type="Proteomes" id="UP000321424">
    <property type="component" value="Unassembled WGS sequence"/>
</dbReference>
<dbReference type="InterPro" id="IPR036514">
    <property type="entry name" value="SGNH_hydro_sf"/>
</dbReference>
<dbReference type="GO" id="GO:0004622">
    <property type="term" value="F:phosphatidylcholine lysophospholipase activity"/>
    <property type="evidence" value="ECO:0007669"/>
    <property type="project" value="TreeGrafter"/>
</dbReference>
<dbReference type="AlphaFoldDB" id="A0A511MGI1"/>
<reference evidence="2 3" key="1">
    <citation type="submission" date="2019-07" db="EMBL/GenBank/DDBJ databases">
        <title>Whole genome shotgun sequence of Nocardia ninae NBRC 108245.</title>
        <authorList>
            <person name="Hosoyama A."/>
            <person name="Uohara A."/>
            <person name="Ohji S."/>
            <person name="Ichikawa N."/>
        </authorList>
    </citation>
    <scope>NUCLEOTIDE SEQUENCE [LARGE SCALE GENOMIC DNA]</scope>
    <source>
        <strain evidence="2 3">NBRC 108245</strain>
    </source>
</reference>
<dbReference type="CDD" id="cd01836">
    <property type="entry name" value="FeeA_FeeB_like"/>
    <property type="match status" value="1"/>
</dbReference>
<dbReference type="PANTHER" id="PTHR30383:SF5">
    <property type="entry name" value="SGNH HYDROLASE-TYPE ESTERASE DOMAIN-CONTAINING PROTEIN"/>
    <property type="match status" value="1"/>
</dbReference>
<dbReference type="Pfam" id="PF13472">
    <property type="entry name" value="Lipase_GDSL_2"/>
    <property type="match status" value="1"/>
</dbReference>
<comment type="caution">
    <text evidence="2">The sequence shown here is derived from an EMBL/GenBank/DDBJ whole genome shotgun (WGS) entry which is preliminary data.</text>
</comment>
<evidence type="ECO:0000313" key="3">
    <source>
        <dbReference type="Proteomes" id="UP000321424"/>
    </source>
</evidence>
<organism evidence="2 3">
    <name type="scientific">Nocardia ninae NBRC 108245</name>
    <dbReference type="NCBI Taxonomy" id="1210091"/>
    <lineage>
        <taxon>Bacteria</taxon>
        <taxon>Bacillati</taxon>
        <taxon>Actinomycetota</taxon>
        <taxon>Actinomycetes</taxon>
        <taxon>Mycobacteriales</taxon>
        <taxon>Nocardiaceae</taxon>
        <taxon>Nocardia</taxon>
    </lineage>
</organism>
<dbReference type="InterPro" id="IPR051532">
    <property type="entry name" value="Ester_Hydrolysis_Enzymes"/>
</dbReference>
<name>A0A511MGI1_9NOCA</name>
<feature type="domain" description="SGNH hydrolase-type esterase" evidence="1">
    <location>
        <begin position="119"/>
        <end position="298"/>
    </location>
</feature>
<gene>
    <name evidence="2" type="ORF">NN4_42080</name>
</gene>
<protein>
    <submittedName>
        <fullName evidence="2">Lipase</fullName>
    </submittedName>
</protein>
<evidence type="ECO:0000313" key="2">
    <source>
        <dbReference type="EMBL" id="GEM39689.1"/>
    </source>
</evidence>
<dbReference type="PANTHER" id="PTHR30383">
    <property type="entry name" value="THIOESTERASE 1/PROTEASE 1/LYSOPHOSPHOLIPASE L1"/>
    <property type="match status" value="1"/>
</dbReference>
<evidence type="ECO:0000259" key="1">
    <source>
        <dbReference type="Pfam" id="PF13472"/>
    </source>
</evidence>
<dbReference type="Gene3D" id="3.40.50.1110">
    <property type="entry name" value="SGNH hydrolase"/>
    <property type="match status" value="1"/>
</dbReference>
<proteinExistence type="predicted"/>
<dbReference type="EMBL" id="BJXA01000027">
    <property type="protein sequence ID" value="GEM39689.1"/>
    <property type="molecule type" value="Genomic_DNA"/>
</dbReference>